<dbReference type="Proteomes" id="UP000182945">
    <property type="component" value="Chromosome"/>
</dbReference>
<accession>A0AAC9NKJ8</accession>
<reference evidence="1 2" key="1">
    <citation type="submission" date="2016-11" db="EMBL/GenBank/DDBJ databases">
        <title>Complete genome sequencing of Virgibacillus halodenitrificans PDB-F2.</title>
        <authorList>
            <person name="Sun Z."/>
            <person name="Zhou Y."/>
            <person name="Li H."/>
        </authorList>
    </citation>
    <scope>NUCLEOTIDE SEQUENCE [LARGE SCALE GENOMIC DNA]</scope>
    <source>
        <strain evidence="1 2">PDB-F2</strain>
    </source>
</reference>
<evidence type="ECO:0000313" key="1">
    <source>
        <dbReference type="EMBL" id="APC47591.1"/>
    </source>
</evidence>
<organism evidence="1 2">
    <name type="scientific">Virgibacillus halodenitrificans</name>
    <name type="common">Bacillus halodenitrificans</name>
    <dbReference type="NCBI Taxonomy" id="1482"/>
    <lineage>
        <taxon>Bacteria</taxon>
        <taxon>Bacillati</taxon>
        <taxon>Bacillota</taxon>
        <taxon>Bacilli</taxon>
        <taxon>Bacillales</taxon>
        <taxon>Bacillaceae</taxon>
        <taxon>Virgibacillus</taxon>
    </lineage>
</organism>
<name>A0AAC9NKJ8_VIRHA</name>
<proteinExistence type="predicted"/>
<dbReference type="RefSeq" id="WP_060678634.1">
    <property type="nucleotide sequence ID" value="NZ_JAGFLZ010000009.1"/>
</dbReference>
<evidence type="ECO:0000313" key="2">
    <source>
        <dbReference type="Proteomes" id="UP000182945"/>
    </source>
</evidence>
<dbReference type="KEGG" id="vhl:BME96_05150"/>
<dbReference type="AlphaFoldDB" id="A0AAC9NKJ8"/>
<gene>
    <name evidence="1" type="ORF">BME96_05150</name>
</gene>
<sequence length="154" mass="18041">MEEPYEGTSLELAVVGKEPDVREKQLNFSEISLEELYNTPTDKYDAVFIMKEHLSEASKEKYIEMYRDKEMPFFFVESKASHVPFIKMENPESYEQTAEKIDDTQNFISGILYVGGEKEYRSWKFSYPIQDSEIIRDNVQGIYSAVFKVTDDLK</sequence>
<dbReference type="EMBL" id="CP017962">
    <property type="protein sequence ID" value="APC47591.1"/>
    <property type="molecule type" value="Genomic_DNA"/>
</dbReference>
<protein>
    <submittedName>
        <fullName evidence="1">Uncharacterized protein</fullName>
    </submittedName>
</protein>